<dbReference type="AlphaFoldDB" id="A0A6J6ECW3"/>
<name>A0A6J6ECW3_9ZZZZ</name>
<reference evidence="2" key="1">
    <citation type="submission" date="2020-05" db="EMBL/GenBank/DDBJ databases">
        <authorList>
            <person name="Chiriac C."/>
            <person name="Salcher M."/>
            <person name="Ghai R."/>
            <person name="Kavagutti S V."/>
        </authorList>
    </citation>
    <scope>NUCLEOTIDE SEQUENCE</scope>
</reference>
<proteinExistence type="predicted"/>
<accession>A0A6J6ECW3</accession>
<evidence type="ECO:0000313" key="2">
    <source>
        <dbReference type="EMBL" id="CAB4574340.1"/>
    </source>
</evidence>
<dbReference type="Pfam" id="PF20789">
    <property type="entry name" value="4HBT_3C"/>
    <property type="match status" value="1"/>
</dbReference>
<dbReference type="EMBL" id="CAEZSR010000112">
    <property type="protein sequence ID" value="CAB4574340.1"/>
    <property type="molecule type" value="Genomic_DNA"/>
</dbReference>
<evidence type="ECO:0000259" key="1">
    <source>
        <dbReference type="Pfam" id="PF20789"/>
    </source>
</evidence>
<sequence length="51" mass="5550">MHLLRPPVGEWVGMRTGSYYGPVGSGLAESALFDEHGRVGRSCQSLFVDAR</sequence>
<gene>
    <name evidence="2" type="ORF">UFOPK1493_02606</name>
</gene>
<dbReference type="InterPro" id="IPR049450">
    <property type="entry name" value="ACOT8-like_C"/>
</dbReference>
<protein>
    <submittedName>
        <fullName evidence="2">Unannotated protein</fullName>
    </submittedName>
</protein>
<organism evidence="2">
    <name type="scientific">freshwater metagenome</name>
    <dbReference type="NCBI Taxonomy" id="449393"/>
    <lineage>
        <taxon>unclassified sequences</taxon>
        <taxon>metagenomes</taxon>
        <taxon>ecological metagenomes</taxon>
    </lineage>
</organism>
<feature type="domain" description="Acyl-CoA thioesterase-like C-terminal" evidence="1">
    <location>
        <begin position="1"/>
        <end position="48"/>
    </location>
</feature>